<dbReference type="EMBL" id="AZST01001212">
    <property type="protein sequence ID" value="KEP46232.1"/>
    <property type="molecule type" value="Genomic_DNA"/>
</dbReference>
<evidence type="ECO:0000259" key="1">
    <source>
        <dbReference type="PROSITE" id="PS50011"/>
    </source>
</evidence>
<name>A0A074S8A0_9AGAM</name>
<comment type="caution">
    <text evidence="2">The sequence shown here is derived from an EMBL/GenBank/DDBJ whole genome shotgun (WGS) entry which is preliminary data.</text>
</comment>
<dbReference type="AlphaFoldDB" id="A0A074S8A0"/>
<organism evidence="2 3">
    <name type="scientific">Rhizoctonia solani 123E</name>
    <dbReference type="NCBI Taxonomy" id="1423351"/>
    <lineage>
        <taxon>Eukaryota</taxon>
        <taxon>Fungi</taxon>
        <taxon>Dikarya</taxon>
        <taxon>Basidiomycota</taxon>
        <taxon>Agaricomycotina</taxon>
        <taxon>Agaricomycetes</taxon>
        <taxon>Cantharellales</taxon>
        <taxon>Ceratobasidiaceae</taxon>
        <taxon>Rhizoctonia</taxon>
    </lineage>
</organism>
<dbReference type="Gene3D" id="1.10.510.10">
    <property type="entry name" value="Transferase(Phosphotransferase) domain 1"/>
    <property type="match status" value="1"/>
</dbReference>
<dbReference type="Proteomes" id="UP000027456">
    <property type="component" value="Unassembled WGS sequence"/>
</dbReference>
<evidence type="ECO:0000313" key="2">
    <source>
        <dbReference type="EMBL" id="KEP46232.1"/>
    </source>
</evidence>
<dbReference type="GO" id="GO:0004672">
    <property type="term" value="F:protein kinase activity"/>
    <property type="evidence" value="ECO:0007669"/>
    <property type="project" value="InterPro"/>
</dbReference>
<accession>A0A074S8A0</accession>
<dbReference type="HOGENOM" id="CLU_013871_2_3_1"/>
<proteinExistence type="predicted"/>
<keyword evidence="2" id="KW-0808">Transferase</keyword>
<dbReference type="InterPro" id="IPR011009">
    <property type="entry name" value="Kinase-like_dom_sf"/>
</dbReference>
<keyword evidence="3" id="KW-1185">Reference proteome</keyword>
<dbReference type="PROSITE" id="PS50011">
    <property type="entry name" value="PROTEIN_KINASE_DOM"/>
    <property type="match status" value="1"/>
</dbReference>
<gene>
    <name evidence="2" type="ORF">V565_210940</name>
</gene>
<feature type="domain" description="Protein kinase" evidence="1">
    <location>
        <begin position="410"/>
        <end position="598"/>
    </location>
</feature>
<reference evidence="2 3" key="1">
    <citation type="submission" date="2013-12" db="EMBL/GenBank/DDBJ databases">
        <authorList>
            <person name="Cubeta M."/>
            <person name="Pakala S."/>
            <person name="Fedorova N."/>
            <person name="Thomas E."/>
            <person name="Dean R."/>
            <person name="Jabaji S."/>
            <person name="Neate S."/>
            <person name="Toda T."/>
            <person name="Tavantzis S."/>
            <person name="Vilgalys R."/>
            <person name="Bharathan N."/>
            <person name="Pakala S."/>
            <person name="Losada L.S."/>
            <person name="Zafar N."/>
            <person name="Nierman W."/>
        </authorList>
    </citation>
    <scope>NUCLEOTIDE SEQUENCE [LARGE SCALE GENOMIC DNA]</scope>
    <source>
        <strain evidence="2 3">123E</strain>
    </source>
</reference>
<protein>
    <submittedName>
        <fullName evidence="2">Tyrosine kinase</fullName>
    </submittedName>
</protein>
<dbReference type="OrthoDB" id="4062651at2759"/>
<evidence type="ECO:0000313" key="3">
    <source>
        <dbReference type="Proteomes" id="UP000027456"/>
    </source>
</evidence>
<dbReference type="SUPFAM" id="SSF56112">
    <property type="entry name" value="Protein kinase-like (PK-like)"/>
    <property type="match status" value="1"/>
</dbReference>
<sequence>MATDDNSFELKCFLLDDKHTTFSIRVLSSFKVAELIPEIKQSYDLLATGGTLSGIALYQVNAMVKELSGLKSPPEDSYPLSLINSVGDYWPDSRYINEWCIQILIKAQVVAIQPQEESVKPDSKPSSQLEPLASLQEEAAKYYRCDSSDSSAAQYSDFELQQVQGKTPIYNGRPINRTASPIELFHPAFDVFATQLEKTENLSASHYAAVEELMVSSQAFHGSDCGRWWDIKDLVADAIKYPMDQDDSWSDESGGVVVLTDAKWGHKPYGALVEISDEIGAKNPDPSVKGAQSYAKYWSQEEMTGLRQATPCPSLIISFVGPWLCVWGAVYLEHVVVQPLTDFIWLGRHPQQNRRQMRVVRVFDAIATTIAALEKYYTPFVKPDSTLSIDHQRFFPYIRSVQSSEGLIHFSYKRRLSPETMRSLFEAVTDDGRRLVVKFSESYHYEAHKLLSDRSLAPKLISQRAEPVGGNLFMVVMELSGTSLERYLSAHPELDHSALDRVRTDVQDALEILHAHNLVFGDLRQPNVLVTQALRGQLVDFDWCGLQGQARYPIGMNQSWKLGWPPGVQKGSLMFKQHDRLMLQRLFGQSRNAGLFEA</sequence>
<keyword evidence="2" id="KW-0418">Kinase</keyword>
<dbReference type="InterPro" id="IPR000719">
    <property type="entry name" value="Prot_kinase_dom"/>
</dbReference>
<dbReference type="GO" id="GO:0005524">
    <property type="term" value="F:ATP binding"/>
    <property type="evidence" value="ECO:0007669"/>
    <property type="project" value="InterPro"/>
</dbReference>